<evidence type="ECO:0000313" key="2">
    <source>
        <dbReference type="EMBL" id="KAJ3573530.1"/>
    </source>
</evidence>
<dbReference type="EMBL" id="JANPWZ010000675">
    <property type="protein sequence ID" value="KAJ3573530.1"/>
    <property type="molecule type" value="Genomic_DNA"/>
</dbReference>
<comment type="caution">
    <text evidence="2">The sequence shown here is derived from an EMBL/GenBank/DDBJ whole genome shotgun (WGS) entry which is preliminary data.</text>
</comment>
<dbReference type="InterPro" id="IPR023631">
    <property type="entry name" value="Amidase_dom"/>
</dbReference>
<evidence type="ECO:0000313" key="3">
    <source>
        <dbReference type="Proteomes" id="UP001148614"/>
    </source>
</evidence>
<reference evidence="2" key="1">
    <citation type="submission" date="2022-07" db="EMBL/GenBank/DDBJ databases">
        <title>Genome Sequence of Xylaria arbuscula.</title>
        <authorList>
            <person name="Buettner E."/>
        </authorList>
    </citation>
    <scope>NUCLEOTIDE SEQUENCE</scope>
    <source>
        <strain evidence="2">VT107</strain>
    </source>
</reference>
<dbReference type="InterPro" id="IPR036928">
    <property type="entry name" value="AS_sf"/>
</dbReference>
<dbReference type="Pfam" id="PF01425">
    <property type="entry name" value="Amidase"/>
    <property type="match status" value="1"/>
</dbReference>
<dbReference type="Proteomes" id="UP001148614">
    <property type="component" value="Unassembled WGS sequence"/>
</dbReference>
<accession>A0A9W8NFW8</accession>
<organism evidence="2 3">
    <name type="scientific">Xylaria arbuscula</name>
    <dbReference type="NCBI Taxonomy" id="114810"/>
    <lineage>
        <taxon>Eukaryota</taxon>
        <taxon>Fungi</taxon>
        <taxon>Dikarya</taxon>
        <taxon>Ascomycota</taxon>
        <taxon>Pezizomycotina</taxon>
        <taxon>Sordariomycetes</taxon>
        <taxon>Xylariomycetidae</taxon>
        <taxon>Xylariales</taxon>
        <taxon>Xylariaceae</taxon>
        <taxon>Xylaria</taxon>
    </lineage>
</organism>
<protein>
    <recommendedName>
        <fullName evidence="1">Amidase domain-containing protein</fullName>
    </recommendedName>
</protein>
<dbReference type="PANTHER" id="PTHR42678">
    <property type="entry name" value="AMIDASE"/>
    <property type="match status" value="1"/>
</dbReference>
<feature type="domain" description="Amidase" evidence="1">
    <location>
        <begin position="39"/>
        <end position="443"/>
    </location>
</feature>
<dbReference type="PANTHER" id="PTHR42678:SF34">
    <property type="entry name" value="OS04G0183300 PROTEIN"/>
    <property type="match status" value="1"/>
</dbReference>
<proteinExistence type="predicted"/>
<dbReference type="AlphaFoldDB" id="A0A9W8NFW8"/>
<dbReference type="VEuPathDB" id="FungiDB:F4678DRAFT_438713"/>
<name>A0A9W8NFW8_9PEZI</name>
<sequence length="516" mass="56358">MGFPPTFANFKMPTMEIWRLDLEGLIHALDNGKVTSEQLIEMYTSRIAQFDDQVRAIGCLNPEAKTIAIERDQQRAKGNLMGKLHGVPVLVKDTFITLDEMDTTGGSYALVGAKYRYESTTVTKLRTAGAIILGKTNLSQWGMARSPKCSSGWSATFEQAYGPFHADQDPQGSSSGSAIAASLHYAAAFLGVETCGSILYPAQRNSVVGLKPTTGLTSRAGTIPLNPDQDSVGALALSVKDAAIVLQIIAGKDERDEATADIPFNTIPDYVASCNTLGLEGLRIAVPRSVYSQADSDTELGVTFKSAVKKMQSLGAIVIEDIEFETWKPGARMRDDLWGDIQLRESYELFFGDLMVNPHGIHNISELIEFIKATPEEQYDVYGAEWFVNARDAPGSSQSAEYRQVKEKMELLGQDVVKLLDEHNCDVLLATSSTDLPLDLGRLPGISVPLGFFSENRLVVTDSKGFVKKGPNVPYAITFAGRRFSEEKLIACAYAFEQATKVASQNEQRMAVYSQS</sequence>
<evidence type="ECO:0000259" key="1">
    <source>
        <dbReference type="Pfam" id="PF01425"/>
    </source>
</evidence>
<dbReference type="Gene3D" id="3.90.1300.10">
    <property type="entry name" value="Amidase signature (AS) domain"/>
    <property type="match status" value="1"/>
</dbReference>
<dbReference type="SUPFAM" id="SSF75304">
    <property type="entry name" value="Amidase signature (AS) enzymes"/>
    <property type="match status" value="1"/>
</dbReference>
<keyword evidence="3" id="KW-1185">Reference proteome</keyword>
<gene>
    <name evidence="2" type="ORF">NPX13_g4666</name>
</gene>